<dbReference type="PANTHER" id="PTHR46623:SF6">
    <property type="entry name" value="ALPHA_BETA-HYDROLASES SUPERFAMILY PROTEIN"/>
    <property type="match status" value="1"/>
</dbReference>
<protein>
    <submittedName>
        <fullName evidence="2">Carboxymethylenebutenolidase 2</fullName>
    </submittedName>
</protein>
<dbReference type="SUPFAM" id="SSF53474">
    <property type="entry name" value="alpha/beta-Hydrolases"/>
    <property type="match status" value="1"/>
</dbReference>
<dbReference type="Gene3D" id="3.40.50.1820">
    <property type="entry name" value="alpha/beta hydrolase"/>
    <property type="match status" value="1"/>
</dbReference>
<proteinExistence type="predicted"/>
<dbReference type="InterPro" id="IPR051049">
    <property type="entry name" value="Dienelactone_hydrolase-like"/>
</dbReference>
<accession>A0A4P7LV83</accession>
<geneLocation type="plasmid" evidence="2">
    <name>unnamed5</name>
</geneLocation>
<dbReference type="InterPro" id="IPR002925">
    <property type="entry name" value="Dienelactn_hydro"/>
</dbReference>
<dbReference type="Proteomes" id="UP000295294">
    <property type="component" value="Plasmid unnamed5"/>
</dbReference>
<gene>
    <name evidence="2" type="ORF">E0W60_36570</name>
</gene>
<dbReference type="RefSeq" id="WP_015061680.1">
    <property type="nucleotide sequence ID" value="NZ_CP038640.1"/>
</dbReference>
<name>A0A4P7LV83_9BURK</name>
<dbReference type="OrthoDB" id="9134651at2"/>
<reference evidence="2 3" key="1">
    <citation type="submission" date="2019-03" db="EMBL/GenBank/DDBJ databases">
        <title>Efficiently degradation of phenoxyalkanoic acid herbicides by Cupriavidus oxalaticus strain X32.</title>
        <authorList>
            <person name="Sheng X."/>
        </authorList>
    </citation>
    <scope>NUCLEOTIDE SEQUENCE [LARGE SCALE GENOMIC DNA]</scope>
    <source>
        <strain evidence="2 3">X32</strain>
        <plasmid evidence="2 3">unnamed5</plasmid>
    </source>
</reference>
<dbReference type="KEGG" id="cox:E0W60_36570"/>
<evidence type="ECO:0000313" key="2">
    <source>
        <dbReference type="EMBL" id="QBY56527.1"/>
    </source>
</evidence>
<organism evidence="2 3">
    <name type="scientific">Cupriavidus oxalaticus</name>
    <dbReference type="NCBI Taxonomy" id="96344"/>
    <lineage>
        <taxon>Bacteria</taxon>
        <taxon>Pseudomonadati</taxon>
        <taxon>Pseudomonadota</taxon>
        <taxon>Betaproteobacteria</taxon>
        <taxon>Burkholderiales</taxon>
        <taxon>Burkholderiaceae</taxon>
        <taxon>Cupriavidus</taxon>
    </lineage>
</organism>
<evidence type="ECO:0000313" key="3">
    <source>
        <dbReference type="Proteomes" id="UP000295294"/>
    </source>
</evidence>
<feature type="domain" description="Dienelactone hydrolase" evidence="1">
    <location>
        <begin position="33"/>
        <end position="219"/>
    </location>
</feature>
<dbReference type="EMBL" id="CP038640">
    <property type="protein sequence ID" value="QBY56527.1"/>
    <property type="molecule type" value="Genomic_DNA"/>
</dbReference>
<keyword evidence="2" id="KW-0614">Plasmid</keyword>
<dbReference type="GO" id="GO:0016787">
    <property type="term" value="F:hydrolase activity"/>
    <property type="evidence" value="ECO:0007669"/>
    <property type="project" value="InterPro"/>
</dbReference>
<dbReference type="AlphaFoldDB" id="A0A4P7LV83"/>
<sequence length="235" mass="25210">MCHDTAPALFPQTASTGSIDGAICALRYAGATRGPRLLVLPDIYGCNAFYRGYAAYLAAQGASEVLLADPFAPFGELAVPTREAAFQRRHRLADRTYVEELIGFIAGQGIDGVAGFCLGGLFVFELARRQVVSRLVAYYPFPQGLENRDPLDVPFDYLPQVRARHTVVVGDEDALLGPQNLSRLQAQARANNAIDLHVMQGAGHGFLADLGSTDTARAAMARRGLDLGTASLLET</sequence>
<dbReference type="Pfam" id="PF01738">
    <property type="entry name" value="DLH"/>
    <property type="match status" value="1"/>
</dbReference>
<dbReference type="PANTHER" id="PTHR46623">
    <property type="entry name" value="CARBOXYMETHYLENEBUTENOLIDASE-RELATED"/>
    <property type="match status" value="1"/>
</dbReference>
<dbReference type="InterPro" id="IPR029058">
    <property type="entry name" value="AB_hydrolase_fold"/>
</dbReference>
<evidence type="ECO:0000259" key="1">
    <source>
        <dbReference type="Pfam" id="PF01738"/>
    </source>
</evidence>